<reference evidence="4" key="1">
    <citation type="submission" date="2021-03" db="EMBL/GenBank/DDBJ databases">
        <authorList>
            <person name="Lu T."/>
            <person name="Wang Q."/>
            <person name="Han X."/>
        </authorList>
    </citation>
    <scope>NUCLEOTIDE SEQUENCE</scope>
    <source>
        <strain evidence="4">WQ 2009</strain>
    </source>
</reference>
<dbReference type="Pfam" id="PF12796">
    <property type="entry name" value="Ank_2"/>
    <property type="match status" value="2"/>
</dbReference>
<evidence type="ECO:0000256" key="2">
    <source>
        <dbReference type="ARBA" id="ARBA00023043"/>
    </source>
</evidence>
<feature type="repeat" description="ANK" evidence="3">
    <location>
        <begin position="161"/>
        <end position="193"/>
    </location>
</feature>
<dbReference type="Proteomes" id="UP000679691">
    <property type="component" value="Unassembled WGS sequence"/>
</dbReference>
<evidence type="ECO:0000313" key="5">
    <source>
        <dbReference type="Proteomes" id="UP000679691"/>
    </source>
</evidence>
<evidence type="ECO:0000256" key="3">
    <source>
        <dbReference type="PROSITE-ProRule" id="PRU00023"/>
    </source>
</evidence>
<evidence type="ECO:0000256" key="1">
    <source>
        <dbReference type="ARBA" id="ARBA00022737"/>
    </source>
</evidence>
<keyword evidence="5" id="KW-1185">Reference proteome</keyword>
<protein>
    <submittedName>
        <fullName evidence="4">Ankyrin repeat domain-containing protein</fullName>
    </submittedName>
</protein>
<feature type="repeat" description="ANK" evidence="3">
    <location>
        <begin position="93"/>
        <end position="125"/>
    </location>
</feature>
<dbReference type="EMBL" id="JAGKSB010000008">
    <property type="protein sequence ID" value="MBP3943545.1"/>
    <property type="molecule type" value="Genomic_DNA"/>
</dbReference>
<dbReference type="InterPro" id="IPR002110">
    <property type="entry name" value="Ankyrin_rpt"/>
</dbReference>
<dbReference type="Gene3D" id="1.25.40.20">
    <property type="entry name" value="Ankyrin repeat-containing domain"/>
    <property type="match status" value="1"/>
</dbReference>
<gene>
    <name evidence="4" type="ORF">J5U18_08225</name>
</gene>
<dbReference type="PROSITE" id="PS50088">
    <property type="entry name" value="ANK_REPEAT"/>
    <property type="match status" value="2"/>
</dbReference>
<dbReference type="PANTHER" id="PTHR24198">
    <property type="entry name" value="ANKYRIN REPEAT AND PROTEIN KINASE DOMAIN-CONTAINING PROTEIN"/>
    <property type="match status" value="1"/>
</dbReference>
<comment type="caution">
    <text evidence="4">The sequence shown here is derived from an EMBL/GenBank/DDBJ whole genome shotgun (WGS) entry which is preliminary data.</text>
</comment>
<sequence length="216" mass="23890">MSISILEQYLQTGNTHSLDLLLREQPDLVTKATSHKISPLLLACYYGKPQIVQIILRQIKSITIHEACAIGLYSQVEAMIRQIPSIVNEYSAHGLTPLAVATQFAKDDLVKLLLTNKADPNQPSQDPQEKYPIHTAVQGNMDLITKYLVLADADVNAQQKNGYSPLHLAAVNGNIDLIILLLEHEADVKLQNDKYQTAADLANEKGFNDIAQILKV</sequence>
<dbReference type="RefSeq" id="WP_353547042.1">
    <property type="nucleotide sequence ID" value="NZ_JAGKSB010000008.1"/>
</dbReference>
<dbReference type="SMART" id="SM00248">
    <property type="entry name" value="ANK"/>
    <property type="match status" value="4"/>
</dbReference>
<keyword evidence="2 3" id="KW-0040">ANK repeat</keyword>
<dbReference type="PANTHER" id="PTHR24198:SF165">
    <property type="entry name" value="ANKYRIN REPEAT-CONTAINING PROTEIN-RELATED"/>
    <property type="match status" value="1"/>
</dbReference>
<dbReference type="InterPro" id="IPR036770">
    <property type="entry name" value="Ankyrin_rpt-contain_sf"/>
</dbReference>
<keyword evidence="1" id="KW-0677">Repeat</keyword>
<dbReference type="SUPFAM" id="SSF48403">
    <property type="entry name" value="Ankyrin repeat"/>
    <property type="match status" value="1"/>
</dbReference>
<dbReference type="AlphaFoldDB" id="A0A8T4HB97"/>
<dbReference type="GO" id="GO:0005737">
    <property type="term" value="C:cytoplasm"/>
    <property type="evidence" value="ECO:0007669"/>
    <property type="project" value="TreeGrafter"/>
</dbReference>
<dbReference type="PROSITE" id="PS50297">
    <property type="entry name" value="ANK_REP_REGION"/>
    <property type="match status" value="2"/>
</dbReference>
<evidence type="ECO:0000313" key="4">
    <source>
        <dbReference type="EMBL" id="MBP3943545.1"/>
    </source>
</evidence>
<accession>A0A8T4HB97</accession>
<name>A0A8T4HB97_9SPHI</name>
<organism evidence="4 5">
    <name type="scientific">Rhinopithecimicrobium faecis</name>
    <dbReference type="NCBI Taxonomy" id="2820698"/>
    <lineage>
        <taxon>Bacteria</taxon>
        <taxon>Pseudomonadati</taxon>
        <taxon>Bacteroidota</taxon>
        <taxon>Sphingobacteriia</taxon>
        <taxon>Sphingobacteriales</taxon>
        <taxon>Sphingobacteriaceae</taxon>
        <taxon>Rhinopithecimicrobium</taxon>
    </lineage>
</organism>
<proteinExistence type="predicted"/>